<dbReference type="PANTHER" id="PTHR43537:SF5">
    <property type="entry name" value="UXU OPERON TRANSCRIPTIONAL REGULATOR"/>
    <property type="match status" value="1"/>
</dbReference>
<evidence type="ECO:0000313" key="5">
    <source>
        <dbReference type="EMBL" id="AIG73000.1"/>
    </source>
</evidence>
<accession>A0A075US43</accession>
<dbReference type="CDD" id="cd07377">
    <property type="entry name" value="WHTH_GntR"/>
    <property type="match status" value="1"/>
</dbReference>
<proteinExistence type="predicted"/>
<keyword evidence="1" id="KW-0805">Transcription regulation</keyword>
<dbReference type="InterPro" id="IPR036388">
    <property type="entry name" value="WH-like_DNA-bd_sf"/>
</dbReference>
<keyword evidence="3" id="KW-0804">Transcription</keyword>
<dbReference type="InterPro" id="IPR036390">
    <property type="entry name" value="WH_DNA-bd_sf"/>
</dbReference>
<dbReference type="Pfam" id="PF00392">
    <property type="entry name" value="GntR"/>
    <property type="match status" value="1"/>
</dbReference>
<dbReference type="PANTHER" id="PTHR43537">
    <property type="entry name" value="TRANSCRIPTIONAL REGULATOR, GNTR FAMILY"/>
    <property type="match status" value="1"/>
</dbReference>
<dbReference type="PROSITE" id="PS50949">
    <property type="entry name" value="HTH_GNTR"/>
    <property type="match status" value="1"/>
</dbReference>
<dbReference type="GO" id="GO:0003677">
    <property type="term" value="F:DNA binding"/>
    <property type="evidence" value="ECO:0007669"/>
    <property type="project" value="UniProtKB-KW"/>
</dbReference>
<keyword evidence="2" id="KW-0238">DNA-binding</keyword>
<gene>
    <name evidence="5" type="primary">pdhR</name>
    <name evidence="5" type="ORF">AJAP_00310</name>
</gene>
<reference evidence="5 6" key="1">
    <citation type="journal article" date="2014" name="J. Biotechnol.">
        <title>Complete genome sequence of the actinobacterium Amycolatopsis japonica MG417-CF17(T) (=DSM 44213T) producing (S,S)-N,N'-ethylenediaminedisuccinic acid.</title>
        <authorList>
            <person name="Stegmann E."/>
            <person name="Albersmeier A."/>
            <person name="Spohn M."/>
            <person name="Gert H."/>
            <person name="Weber T."/>
            <person name="Wohlleben W."/>
            <person name="Kalinowski J."/>
            <person name="Ruckert C."/>
        </authorList>
    </citation>
    <scope>NUCLEOTIDE SEQUENCE [LARGE SCALE GENOMIC DNA]</scope>
    <source>
        <strain evidence="6">MG417-CF17 (DSM 44213)</strain>
    </source>
</reference>
<dbReference type="AlphaFoldDB" id="A0A075US43"/>
<dbReference type="SMART" id="SM00345">
    <property type="entry name" value="HTH_GNTR"/>
    <property type="match status" value="1"/>
</dbReference>
<evidence type="ECO:0000313" key="6">
    <source>
        <dbReference type="Proteomes" id="UP000028492"/>
    </source>
</evidence>
<dbReference type="EMBL" id="CP008953">
    <property type="protein sequence ID" value="AIG73000.1"/>
    <property type="molecule type" value="Genomic_DNA"/>
</dbReference>
<dbReference type="Gene3D" id="1.20.120.530">
    <property type="entry name" value="GntR ligand-binding domain-like"/>
    <property type="match status" value="1"/>
</dbReference>
<sequence>MEFEPVAPVRAYQRVVEQIEEAVFSGRIKPGDRLPSERELMVQFDVGRSTVREALRVLQAAEMIRSRPGDPRGPEVLAASPAALHRSMHRLARADHLGLSELLQFRMVLDGSAHLLAAQLRTEDHLAELDAALEAMRAGVSEGFAEFSHADVAFHEAIARATGNPLLVISGEVVRGVVLELIEDKLEHADDRTALMRSWLTHHEEVLGAIRDSDGERASRLAKQALYDNYAEYVPEEQRRLLQPLLA</sequence>
<evidence type="ECO:0000256" key="3">
    <source>
        <dbReference type="ARBA" id="ARBA00023163"/>
    </source>
</evidence>
<dbReference type="Proteomes" id="UP000028492">
    <property type="component" value="Chromosome"/>
</dbReference>
<dbReference type="InterPro" id="IPR011711">
    <property type="entry name" value="GntR_C"/>
</dbReference>
<feature type="domain" description="HTH gntR-type" evidence="4">
    <location>
        <begin position="9"/>
        <end position="79"/>
    </location>
</feature>
<dbReference type="Gene3D" id="1.10.10.10">
    <property type="entry name" value="Winged helix-like DNA-binding domain superfamily/Winged helix DNA-binding domain"/>
    <property type="match status" value="1"/>
</dbReference>
<evidence type="ECO:0000256" key="1">
    <source>
        <dbReference type="ARBA" id="ARBA00023015"/>
    </source>
</evidence>
<dbReference type="SUPFAM" id="SSF46785">
    <property type="entry name" value="Winged helix' DNA-binding domain"/>
    <property type="match status" value="1"/>
</dbReference>
<dbReference type="PRINTS" id="PR00035">
    <property type="entry name" value="HTHGNTR"/>
</dbReference>
<evidence type="ECO:0000256" key="2">
    <source>
        <dbReference type="ARBA" id="ARBA00023125"/>
    </source>
</evidence>
<dbReference type="Pfam" id="PF07729">
    <property type="entry name" value="FCD"/>
    <property type="match status" value="1"/>
</dbReference>
<dbReference type="STRING" id="208439.AJAP_00310"/>
<dbReference type="KEGG" id="aja:AJAP_00310"/>
<keyword evidence="6" id="KW-1185">Reference proteome</keyword>
<evidence type="ECO:0000259" key="4">
    <source>
        <dbReference type="PROSITE" id="PS50949"/>
    </source>
</evidence>
<dbReference type="SMART" id="SM00895">
    <property type="entry name" value="FCD"/>
    <property type="match status" value="1"/>
</dbReference>
<dbReference type="GO" id="GO:0003700">
    <property type="term" value="F:DNA-binding transcription factor activity"/>
    <property type="evidence" value="ECO:0007669"/>
    <property type="project" value="InterPro"/>
</dbReference>
<dbReference type="eggNOG" id="COG2186">
    <property type="taxonomic scope" value="Bacteria"/>
</dbReference>
<name>A0A075US43_9PSEU</name>
<dbReference type="HOGENOM" id="CLU_017584_9_3_11"/>
<dbReference type="InterPro" id="IPR000524">
    <property type="entry name" value="Tscrpt_reg_HTH_GntR"/>
</dbReference>
<protein>
    <submittedName>
        <fullName evidence="5">GntR family transcriptional regulator</fullName>
    </submittedName>
</protein>
<organism evidence="5 6">
    <name type="scientific">Amycolatopsis japonica</name>
    <dbReference type="NCBI Taxonomy" id="208439"/>
    <lineage>
        <taxon>Bacteria</taxon>
        <taxon>Bacillati</taxon>
        <taxon>Actinomycetota</taxon>
        <taxon>Actinomycetes</taxon>
        <taxon>Pseudonocardiales</taxon>
        <taxon>Pseudonocardiaceae</taxon>
        <taxon>Amycolatopsis</taxon>
        <taxon>Amycolatopsis japonica group</taxon>
    </lineage>
</organism>
<dbReference type="InterPro" id="IPR008920">
    <property type="entry name" value="TF_FadR/GntR_C"/>
</dbReference>
<dbReference type="RefSeq" id="WP_038507112.1">
    <property type="nucleotide sequence ID" value="NZ_CP008953.1"/>
</dbReference>
<dbReference type="SUPFAM" id="SSF48008">
    <property type="entry name" value="GntR ligand-binding domain-like"/>
    <property type="match status" value="1"/>
</dbReference>